<keyword evidence="3" id="KW-1185">Reference proteome</keyword>
<protein>
    <submittedName>
        <fullName evidence="2">Helix-turn-helix transcriptional regulator</fullName>
    </submittedName>
</protein>
<dbReference type="RefSeq" id="WP_377211565.1">
    <property type="nucleotide sequence ID" value="NZ_JBHTJV010000003.1"/>
</dbReference>
<evidence type="ECO:0000259" key="1">
    <source>
        <dbReference type="Pfam" id="PF03551"/>
    </source>
</evidence>
<name>A0ABW3FDE5_9HYPH</name>
<dbReference type="InterPro" id="IPR005149">
    <property type="entry name" value="Tscrpt_reg_PadR_N"/>
</dbReference>
<accession>A0ABW3FDE5</accession>
<dbReference type="Pfam" id="PF03551">
    <property type="entry name" value="PadR"/>
    <property type="match status" value="1"/>
</dbReference>
<organism evidence="2 3">
    <name type="scientific">Pseudahrensia aquimaris</name>
    <dbReference type="NCBI Taxonomy" id="744461"/>
    <lineage>
        <taxon>Bacteria</taxon>
        <taxon>Pseudomonadati</taxon>
        <taxon>Pseudomonadota</taxon>
        <taxon>Alphaproteobacteria</taxon>
        <taxon>Hyphomicrobiales</taxon>
        <taxon>Ahrensiaceae</taxon>
        <taxon>Pseudahrensia</taxon>
    </lineage>
</organism>
<reference evidence="3" key="1">
    <citation type="journal article" date="2019" name="Int. J. Syst. Evol. Microbiol.">
        <title>The Global Catalogue of Microorganisms (GCM) 10K type strain sequencing project: providing services to taxonomists for standard genome sequencing and annotation.</title>
        <authorList>
            <consortium name="The Broad Institute Genomics Platform"/>
            <consortium name="The Broad Institute Genome Sequencing Center for Infectious Disease"/>
            <person name="Wu L."/>
            <person name="Ma J."/>
        </authorList>
    </citation>
    <scope>NUCLEOTIDE SEQUENCE [LARGE SCALE GENOMIC DNA]</scope>
    <source>
        <strain evidence="3">CCUG 60023</strain>
    </source>
</reference>
<gene>
    <name evidence="2" type="ORF">ACFQ14_04800</name>
</gene>
<proteinExistence type="predicted"/>
<feature type="domain" description="Transcription regulator PadR N-terminal" evidence="1">
    <location>
        <begin position="8"/>
        <end position="82"/>
    </location>
</feature>
<dbReference type="PANTHER" id="PTHR43252:SF6">
    <property type="entry name" value="NEGATIVE TRANSCRIPTION REGULATOR PADR"/>
    <property type="match status" value="1"/>
</dbReference>
<dbReference type="SUPFAM" id="SSF46785">
    <property type="entry name" value="Winged helix' DNA-binding domain"/>
    <property type="match status" value="1"/>
</dbReference>
<evidence type="ECO:0000313" key="3">
    <source>
        <dbReference type="Proteomes" id="UP001597101"/>
    </source>
</evidence>
<dbReference type="Proteomes" id="UP001597101">
    <property type="component" value="Unassembled WGS sequence"/>
</dbReference>
<comment type="caution">
    <text evidence="2">The sequence shown here is derived from an EMBL/GenBank/DDBJ whole genome shotgun (WGS) entry which is preliminary data.</text>
</comment>
<sequence>MNVRTLCLAILNLGDSTGYEIRKLSTEGHFTHFVDASYGSIYPALNKLEVDGMVTSREEIQVGKPARKVYSITDQGRAAFAEALTRPVGKDVFKSEFLLLAMNAEIMDPAHVVRAINAQIDYLTSELAIIDEAQGSVDMEGADWVAEYGRTCIQVSIDYIKAHRGSLEAIAGKRFGEYANQAAIAAE</sequence>
<dbReference type="PANTHER" id="PTHR43252">
    <property type="entry name" value="TRANSCRIPTIONAL REGULATOR YQJI"/>
    <property type="match status" value="1"/>
</dbReference>
<dbReference type="EMBL" id="JBHTJV010000003">
    <property type="protein sequence ID" value="MFD0915718.1"/>
    <property type="molecule type" value="Genomic_DNA"/>
</dbReference>
<dbReference type="InterPro" id="IPR036390">
    <property type="entry name" value="WH_DNA-bd_sf"/>
</dbReference>
<dbReference type="InterPro" id="IPR036388">
    <property type="entry name" value="WH-like_DNA-bd_sf"/>
</dbReference>
<dbReference type="Gene3D" id="1.10.10.10">
    <property type="entry name" value="Winged helix-like DNA-binding domain superfamily/Winged helix DNA-binding domain"/>
    <property type="match status" value="1"/>
</dbReference>
<evidence type="ECO:0000313" key="2">
    <source>
        <dbReference type="EMBL" id="MFD0915718.1"/>
    </source>
</evidence>